<dbReference type="GeneID" id="26238286"/>
<accession>A0A7D5YZ24</accession>
<dbReference type="KEGG" id="mbrn:26238286"/>
<evidence type="ECO:0000313" key="2">
    <source>
        <dbReference type="Proteomes" id="UP000510686"/>
    </source>
</evidence>
<organism evidence="1 2">
    <name type="scientific">Metarhizium brunneum</name>
    <dbReference type="NCBI Taxonomy" id="500148"/>
    <lineage>
        <taxon>Eukaryota</taxon>
        <taxon>Fungi</taxon>
        <taxon>Dikarya</taxon>
        <taxon>Ascomycota</taxon>
        <taxon>Pezizomycotina</taxon>
        <taxon>Sordariomycetes</taxon>
        <taxon>Hypocreomycetidae</taxon>
        <taxon>Hypocreales</taxon>
        <taxon>Clavicipitaceae</taxon>
        <taxon>Metarhizium</taxon>
    </lineage>
</organism>
<sequence>MATEEGPSFADAIKVEKLDSHSYKANLHAAFRIGAEEVESVVLEEIVEIKTTPNF</sequence>
<dbReference type="AlphaFoldDB" id="A0A7D5YZ24"/>
<gene>
    <name evidence="1" type="ORF">G6M90_00g016890</name>
</gene>
<reference evidence="1 2" key="1">
    <citation type="submission" date="2020-07" db="EMBL/GenBank/DDBJ databases">
        <title>Telomere length de novo assembly of all 7 chromosomes of the fungus, Metarhizium brunneum, using a novel assembly pipeline.</title>
        <authorList>
            <person name="Saud z."/>
            <person name="Kortsinoglou A."/>
            <person name="Kouvelis V.N."/>
            <person name="Butt T.M."/>
        </authorList>
    </citation>
    <scope>NUCLEOTIDE SEQUENCE [LARGE SCALE GENOMIC DNA]</scope>
    <source>
        <strain evidence="1 2">4556</strain>
    </source>
</reference>
<proteinExistence type="predicted"/>
<dbReference type="Proteomes" id="UP000510686">
    <property type="component" value="Chromosome 1"/>
</dbReference>
<dbReference type="RefSeq" id="XP_014548842.1">
    <property type="nucleotide sequence ID" value="XM_014693356.1"/>
</dbReference>
<evidence type="ECO:0000313" key="1">
    <source>
        <dbReference type="EMBL" id="QLI66363.1"/>
    </source>
</evidence>
<name>A0A7D5YZ24_9HYPO</name>
<protein>
    <submittedName>
        <fullName evidence="1">Uncharacterized protein</fullName>
    </submittedName>
</protein>
<dbReference type="OrthoDB" id="10531543at2759"/>
<keyword evidence="2" id="KW-1185">Reference proteome</keyword>
<dbReference type="EMBL" id="CP058932">
    <property type="protein sequence ID" value="QLI66363.1"/>
    <property type="molecule type" value="Genomic_DNA"/>
</dbReference>